<dbReference type="InterPro" id="IPR018540">
    <property type="entry name" value="Spo0E-like"/>
</dbReference>
<dbReference type="Proteomes" id="UP000198734">
    <property type="component" value="Unassembled WGS sequence"/>
</dbReference>
<dbReference type="Pfam" id="PF09388">
    <property type="entry name" value="SpoOE-like"/>
    <property type="match status" value="1"/>
</dbReference>
<dbReference type="GO" id="GO:0043937">
    <property type="term" value="P:regulation of sporulation"/>
    <property type="evidence" value="ECO:0007669"/>
    <property type="project" value="InterPro"/>
</dbReference>
<accession>A0A1I5V0F8</accession>
<dbReference type="InterPro" id="IPR037208">
    <property type="entry name" value="Spo0E-like_sf"/>
</dbReference>
<dbReference type="EMBL" id="FOXU01000001">
    <property type="protein sequence ID" value="SFQ00975.1"/>
    <property type="molecule type" value="Genomic_DNA"/>
</dbReference>
<dbReference type="Gene3D" id="4.10.280.10">
    <property type="entry name" value="Helix-loop-helix DNA-binding domain"/>
    <property type="match status" value="1"/>
</dbReference>
<keyword evidence="2" id="KW-1185">Reference proteome</keyword>
<organism evidence="1 2">
    <name type="scientific">Psychrobacillus psychrotolerans</name>
    <dbReference type="NCBI Taxonomy" id="126156"/>
    <lineage>
        <taxon>Bacteria</taxon>
        <taxon>Bacillati</taxon>
        <taxon>Bacillota</taxon>
        <taxon>Bacilli</taxon>
        <taxon>Bacillales</taxon>
        <taxon>Bacillaceae</taxon>
        <taxon>Psychrobacillus</taxon>
    </lineage>
</organism>
<dbReference type="SUPFAM" id="SSF140500">
    <property type="entry name" value="BAS1536-like"/>
    <property type="match status" value="1"/>
</dbReference>
<name>A0A1I5V0F8_9BACI</name>
<dbReference type="GO" id="GO:0046983">
    <property type="term" value="F:protein dimerization activity"/>
    <property type="evidence" value="ECO:0007669"/>
    <property type="project" value="InterPro"/>
</dbReference>
<sequence>MNSHLQQKLLLLRIEQKKQDMYRKAKSLGFTHPIVVTCSQELDELLNRYQRKVS</sequence>
<evidence type="ECO:0000313" key="1">
    <source>
        <dbReference type="EMBL" id="SFQ00975.1"/>
    </source>
</evidence>
<gene>
    <name evidence="1" type="ORF">SAMN05421670_0616</name>
</gene>
<dbReference type="InterPro" id="IPR036638">
    <property type="entry name" value="HLH_DNA-bd_sf"/>
</dbReference>
<protein>
    <submittedName>
        <fullName evidence="1">Stage 0 sporulation regulatory protein</fullName>
    </submittedName>
</protein>
<evidence type="ECO:0000313" key="2">
    <source>
        <dbReference type="Proteomes" id="UP000198734"/>
    </source>
</evidence>
<reference evidence="2" key="1">
    <citation type="submission" date="2016-10" db="EMBL/GenBank/DDBJ databases">
        <authorList>
            <person name="Varghese N."/>
            <person name="Submissions S."/>
        </authorList>
    </citation>
    <scope>NUCLEOTIDE SEQUENCE [LARGE SCALE GENOMIC DNA]</scope>
    <source>
        <strain evidence="2">DSM 11706</strain>
    </source>
</reference>
<proteinExistence type="predicted"/>
<dbReference type="AlphaFoldDB" id="A0A1I5V0F8"/>